<sequence>MKKLYLLTLFTTSVLFSLLGHAADTPKFDKAKDLLLLNFDLKTDVDDIHTIAALDLILKAKSFKDLNYFAVSGTYGVQGGLYVPANSLFDLVFKNNWTDAHMERKKALADTSKRIKKTVSAGGRVWAAEAGQSDFTQDLLNHLAQMGNPLTKEQFVVVQHSTWNEKETSKDALAFVKEKTTYIKIPDGNAAENGSPGYNNTSYAVKKLEAANLPSSKVWTMANAISNQYNGVNGRYQNDSIHYGGADFSDLSEVISILGITDVDTVNQFFTKFNTNP</sequence>
<proteinExistence type="predicted"/>
<dbReference type="Proteomes" id="UP001139646">
    <property type="component" value="Unassembled WGS sequence"/>
</dbReference>
<organism evidence="2 3">
    <name type="scientific">Colwellia maritima</name>
    <dbReference type="NCBI Taxonomy" id="2912588"/>
    <lineage>
        <taxon>Bacteria</taxon>
        <taxon>Pseudomonadati</taxon>
        <taxon>Pseudomonadota</taxon>
        <taxon>Gammaproteobacteria</taxon>
        <taxon>Alteromonadales</taxon>
        <taxon>Colwelliaceae</taxon>
        <taxon>Colwellia</taxon>
    </lineage>
</organism>
<evidence type="ECO:0008006" key="4">
    <source>
        <dbReference type="Google" id="ProtNLM"/>
    </source>
</evidence>
<feature type="signal peptide" evidence="1">
    <location>
        <begin position="1"/>
        <end position="22"/>
    </location>
</feature>
<feature type="chain" id="PRO_5045051441" description="DUF1593 domain-containing protein" evidence="1">
    <location>
        <begin position="23"/>
        <end position="277"/>
    </location>
</feature>
<gene>
    <name evidence="2" type="ORF">L3081_04240</name>
</gene>
<accession>A0ABS9WXS6</accession>
<evidence type="ECO:0000313" key="3">
    <source>
        <dbReference type="Proteomes" id="UP001139646"/>
    </source>
</evidence>
<dbReference type="RefSeq" id="WP_242283720.1">
    <property type="nucleotide sequence ID" value="NZ_JAKKSL010000001.1"/>
</dbReference>
<protein>
    <recommendedName>
        <fullName evidence="4">DUF1593 domain-containing protein</fullName>
    </recommendedName>
</protein>
<name>A0ABS9WXS6_9GAMM</name>
<keyword evidence="1" id="KW-0732">Signal</keyword>
<evidence type="ECO:0000313" key="2">
    <source>
        <dbReference type="EMBL" id="MCI2282758.1"/>
    </source>
</evidence>
<comment type="caution">
    <text evidence="2">The sequence shown here is derived from an EMBL/GenBank/DDBJ whole genome shotgun (WGS) entry which is preliminary data.</text>
</comment>
<evidence type="ECO:0000256" key="1">
    <source>
        <dbReference type="SAM" id="SignalP"/>
    </source>
</evidence>
<keyword evidence="3" id="KW-1185">Reference proteome</keyword>
<reference evidence="2" key="1">
    <citation type="submission" date="2022-01" db="EMBL/GenBank/DDBJ databases">
        <title>Colwellia maritima, isolated from seawater.</title>
        <authorList>
            <person name="Kristyanto S."/>
            <person name="Jung J."/>
            <person name="Jeon C.O."/>
        </authorList>
    </citation>
    <scope>NUCLEOTIDE SEQUENCE</scope>
    <source>
        <strain evidence="2">MSW7</strain>
    </source>
</reference>
<dbReference type="EMBL" id="JAKKSL010000001">
    <property type="protein sequence ID" value="MCI2282758.1"/>
    <property type="molecule type" value="Genomic_DNA"/>
</dbReference>